<organism evidence="3 4">
    <name type="scientific">Sphingomonas paeninsulae</name>
    <dbReference type="NCBI Taxonomy" id="2319844"/>
    <lineage>
        <taxon>Bacteria</taxon>
        <taxon>Pseudomonadati</taxon>
        <taxon>Pseudomonadota</taxon>
        <taxon>Alphaproteobacteria</taxon>
        <taxon>Sphingomonadales</taxon>
        <taxon>Sphingomonadaceae</taxon>
        <taxon>Sphingomonas</taxon>
    </lineage>
</organism>
<dbReference type="SUPFAM" id="SSF55961">
    <property type="entry name" value="Bet v1-like"/>
    <property type="match status" value="1"/>
</dbReference>
<dbReference type="RefSeq" id="WP_121153119.1">
    <property type="nucleotide sequence ID" value="NZ_CP032829.1"/>
</dbReference>
<dbReference type="Proteomes" id="UP000276254">
    <property type="component" value="Chromosome"/>
</dbReference>
<evidence type="ECO:0000313" key="3">
    <source>
        <dbReference type="EMBL" id="AYJ86494.1"/>
    </source>
</evidence>
<dbReference type="EMBL" id="CP032829">
    <property type="protein sequence ID" value="AYJ86494.1"/>
    <property type="molecule type" value="Genomic_DNA"/>
</dbReference>
<dbReference type="AlphaFoldDB" id="A0A494TGE0"/>
<evidence type="ECO:0000313" key="4">
    <source>
        <dbReference type="Proteomes" id="UP000276254"/>
    </source>
</evidence>
<gene>
    <name evidence="3" type="ORF">D3Y57_11595</name>
</gene>
<dbReference type="OrthoDB" id="9805228at2"/>
<reference evidence="3 4" key="1">
    <citation type="submission" date="2018-09" db="EMBL/GenBank/DDBJ databases">
        <title>Sphingomonas peninsula sp. nov., isolated from fildes peninsula, Antarctic soil.</title>
        <authorList>
            <person name="Yingchao G."/>
        </authorList>
    </citation>
    <scope>NUCLEOTIDE SEQUENCE [LARGE SCALE GENOMIC DNA]</scope>
    <source>
        <strain evidence="3 4">YZ-8</strain>
    </source>
</reference>
<sequence>MTDVHQINELVVEKYIAAPPEIVWRVMTERTAEWWCPKPWMTEIVEQDWRAGGRSAMIMRGPNGEEAPSDGVFLEVTPNRRFVFTDAFTSGWVPQKAFMVGIMEITPDGKGTCYRGSARHWDEAALKQHEAMGFVGGWNAVADQLAELSESVSGKGG</sequence>
<evidence type="ECO:0000256" key="1">
    <source>
        <dbReference type="ARBA" id="ARBA00006817"/>
    </source>
</evidence>
<dbReference type="Pfam" id="PF08327">
    <property type="entry name" value="AHSA1"/>
    <property type="match status" value="1"/>
</dbReference>
<dbReference type="InterPro" id="IPR023393">
    <property type="entry name" value="START-like_dom_sf"/>
</dbReference>
<feature type="domain" description="Activator of Hsp90 ATPase homologue 1/2-like C-terminal" evidence="2">
    <location>
        <begin position="17"/>
        <end position="149"/>
    </location>
</feature>
<protein>
    <submittedName>
        <fullName evidence="3">ATPase</fullName>
    </submittedName>
</protein>
<name>A0A494TGE0_SPHPE</name>
<accession>A0A494TGE0</accession>
<comment type="similarity">
    <text evidence="1">Belongs to the AHA1 family.</text>
</comment>
<proteinExistence type="inferred from homology"/>
<dbReference type="CDD" id="cd08896">
    <property type="entry name" value="SRPBCC_CalC_Aha1-like_3"/>
    <property type="match status" value="1"/>
</dbReference>
<dbReference type="KEGG" id="spha:D3Y57_11595"/>
<evidence type="ECO:0000259" key="2">
    <source>
        <dbReference type="Pfam" id="PF08327"/>
    </source>
</evidence>
<dbReference type="Gene3D" id="3.30.530.20">
    <property type="match status" value="1"/>
</dbReference>
<keyword evidence="4" id="KW-1185">Reference proteome</keyword>
<dbReference type="InterPro" id="IPR013538">
    <property type="entry name" value="ASHA1/2-like_C"/>
</dbReference>